<dbReference type="GO" id="GO:0016787">
    <property type="term" value="F:hydrolase activity"/>
    <property type="evidence" value="ECO:0007669"/>
    <property type="project" value="UniProtKB-KW"/>
</dbReference>
<dbReference type="PROSITE" id="PS51462">
    <property type="entry name" value="NUDIX"/>
    <property type="match status" value="1"/>
</dbReference>
<evidence type="ECO:0000256" key="2">
    <source>
        <dbReference type="ARBA" id="ARBA00022801"/>
    </source>
</evidence>
<gene>
    <name evidence="5" type="ORF">SAMN02745157_0747</name>
</gene>
<keyword evidence="6" id="KW-1185">Reference proteome</keyword>
<dbReference type="InterPro" id="IPR020084">
    <property type="entry name" value="NUDIX_hydrolase_CS"/>
</dbReference>
<evidence type="ECO:0000256" key="3">
    <source>
        <dbReference type="RuleBase" id="RU003476"/>
    </source>
</evidence>
<dbReference type="InterPro" id="IPR000086">
    <property type="entry name" value="NUDIX_hydrolase_dom"/>
</dbReference>
<accession>A0A1M4VMB9</accession>
<dbReference type="EMBL" id="FQUP01000001">
    <property type="protein sequence ID" value="SHE70246.1"/>
    <property type="molecule type" value="Genomic_DNA"/>
</dbReference>
<dbReference type="InterPro" id="IPR015797">
    <property type="entry name" value="NUDIX_hydrolase-like_dom_sf"/>
</dbReference>
<dbReference type="PRINTS" id="PR00502">
    <property type="entry name" value="NUDIXFAMILY"/>
</dbReference>
<dbReference type="RefSeq" id="WP_210187014.1">
    <property type="nucleotide sequence ID" value="NZ_FQUP01000001.1"/>
</dbReference>
<name>A0A1M4VMB9_9HYPH</name>
<protein>
    <submittedName>
        <fullName evidence="5">ADP-ribose pyrophosphatase YjhB, NUDIX family</fullName>
    </submittedName>
</protein>
<keyword evidence="2 3" id="KW-0378">Hydrolase</keyword>
<comment type="cofactor">
    <cofactor evidence="1">
        <name>Mg(2+)</name>
        <dbReference type="ChEBI" id="CHEBI:18420"/>
    </cofactor>
</comment>
<proteinExistence type="inferred from homology"/>
<evidence type="ECO:0000259" key="4">
    <source>
        <dbReference type="PROSITE" id="PS51462"/>
    </source>
</evidence>
<dbReference type="SUPFAM" id="SSF55811">
    <property type="entry name" value="Nudix"/>
    <property type="match status" value="1"/>
</dbReference>
<organism evidence="5 6">
    <name type="scientific">Kaistia soli DSM 19436</name>
    <dbReference type="NCBI Taxonomy" id="1122133"/>
    <lineage>
        <taxon>Bacteria</taxon>
        <taxon>Pseudomonadati</taxon>
        <taxon>Pseudomonadota</taxon>
        <taxon>Alphaproteobacteria</taxon>
        <taxon>Hyphomicrobiales</taxon>
        <taxon>Kaistiaceae</taxon>
        <taxon>Kaistia</taxon>
    </lineage>
</organism>
<feature type="domain" description="Nudix hydrolase" evidence="4">
    <location>
        <begin position="43"/>
        <end position="171"/>
    </location>
</feature>
<dbReference type="PANTHER" id="PTHR43736:SF1">
    <property type="entry name" value="DIHYDRONEOPTERIN TRIPHOSPHATE DIPHOSPHATASE"/>
    <property type="match status" value="1"/>
</dbReference>
<dbReference type="CDD" id="cd04673">
    <property type="entry name" value="NUDIX_ADPRase"/>
    <property type="match status" value="1"/>
</dbReference>
<dbReference type="Gene3D" id="3.90.79.10">
    <property type="entry name" value="Nucleoside Triphosphate Pyrophosphohydrolase"/>
    <property type="match status" value="1"/>
</dbReference>
<dbReference type="PANTHER" id="PTHR43736">
    <property type="entry name" value="ADP-RIBOSE PYROPHOSPHATASE"/>
    <property type="match status" value="1"/>
</dbReference>
<comment type="similarity">
    <text evidence="3">Belongs to the Nudix hydrolase family.</text>
</comment>
<dbReference type="PROSITE" id="PS00893">
    <property type="entry name" value="NUDIX_BOX"/>
    <property type="match status" value="1"/>
</dbReference>
<dbReference type="AlphaFoldDB" id="A0A1M4VMB9"/>
<dbReference type="Proteomes" id="UP000184485">
    <property type="component" value="Unassembled WGS sequence"/>
</dbReference>
<sequence>MPILCDRAFPAWPIRAKLPSYQRTDAMPHQAPFPPDDVAVPRRPGLGVSVALWRDDRVLLVKRGHPPFEGHWSLPGGRVEWGERLEDAARRELQEETGLCAGPLRLVEALDMITGHGEAIDSHFVVVSYAGSAQGTAVAASDAAEAAWLTIDEATRLPTTPDLLRVLRKSRSM</sequence>
<evidence type="ECO:0000313" key="6">
    <source>
        <dbReference type="Proteomes" id="UP000184485"/>
    </source>
</evidence>
<dbReference type="Pfam" id="PF00293">
    <property type="entry name" value="NUDIX"/>
    <property type="match status" value="1"/>
</dbReference>
<evidence type="ECO:0000256" key="1">
    <source>
        <dbReference type="ARBA" id="ARBA00001946"/>
    </source>
</evidence>
<reference evidence="5 6" key="1">
    <citation type="submission" date="2016-11" db="EMBL/GenBank/DDBJ databases">
        <authorList>
            <person name="Jaros S."/>
            <person name="Januszkiewicz K."/>
            <person name="Wedrychowicz H."/>
        </authorList>
    </citation>
    <scope>NUCLEOTIDE SEQUENCE [LARGE SCALE GENOMIC DNA]</scope>
    <source>
        <strain evidence="5 6">DSM 19436</strain>
    </source>
</reference>
<dbReference type="STRING" id="1122133.SAMN02745157_0747"/>
<evidence type="ECO:0000313" key="5">
    <source>
        <dbReference type="EMBL" id="SHE70246.1"/>
    </source>
</evidence>
<dbReference type="InterPro" id="IPR020476">
    <property type="entry name" value="Nudix_hydrolase"/>
</dbReference>